<dbReference type="AlphaFoldDB" id="A0A382KC42"/>
<accession>A0A382KC42</accession>
<dbReference type="EMBL" id="UINC01079002">
    <property type="protein sequence ID" value="SVC20597.1"/>
    <property type="molecule type" value="Genomic_DNA"/>
</dbReference>
<evidence type="ECO:0000313" key="3">
    <source>
        <dbReference type="EMBL" id="SVC20597.1"/>
    </source>
</evidence>
<feature type="region of interest" description="Disordered" evidence="1">
    <location>
        <begin position="131"/>
        <end position="156"/>
    </location>
</feature>
<evidence type="ECO:0000259" key="2">
    <source>
        <dbReference type="SMART" id="SM00834"/>
    </source>
</evidence>
<protein>
    <recommendedName>
        <fullName evidence="2">Putative regulatory protein FmdB zinc ribbon domain-containing protein</fullName>
    </recommendedName>
</protein>
<dbReference type="NCBIfam" id="TIGR02605">
    <property type="entry name" value="CxxC_CxxC_SSSS"/>
    <property type="match status" value="1"/>
</dbReference>
<feature type="domain" description="Putative regulatory protein FmdB zinc ribbon" evidence="2">
    <location>
        <begin position="19"/>
        <end position="61"/>
    </location>
</feature>
<evidence type="ECO:0000256" key="1">
    <source>
        <dbReference type="SAM" id="MobiDB-lite"/>
    </source>
</evidence>
<dbReference type="InterPro" id="IPR013429">
    <property type="entry name" value="Regulatory_FmdB_Zinc_ribbon"/>
</dbReference>
<organism evidence="3">
    <name type="scientific">marine metagenome</name>
    <dbReference type="NCBI Taxonomy" id="408172"/>
    <lineage>
        <taxon>unclassified sequences</taxon>
        <taxon>metagenomes</taxon>
        <taxon>ecological metagenomes</taxon>
    </lineage>
</organism>
<name>A0A382KC42_9ZZZZ</name>
<dbReference type="Pfam" id="PF09723">
    <property type="entry name" value="Zn_ribbon_8"/>
    <property type="match status" value="1"/>
</dbReference>
<proteinExistence type="predicted"/>
<gene>
    <name evidence="3" type="ORF">METZ01_LOCUS273451</name>
</gene>
<feature type="non-terminal residue" evidence="3">
    <location>
        <position position="1"/>
    </location>
</feature>
<dbReference type="PANTHER" id="PTHR34404">
    <property type="entry name" value="REGULATORY PROTEIN, FMDB FAMILY"/>
    <property type="match status" value="1"/>
</dbReference>
<dbReference type="PANTHER" id="PTHR34404:SF3">
    <property type="entry name" value="REGULATORY PROTEIN, FMDB FAMILY"/>
    <property type="match status" value="1"/>
</dbReference>
<dbReference type="SMART" id="SM00834">
    <property type="entry name" value="CxxC_CXXC_SSSS"/>
    <property type="match status" value="1"/>
</dbReference>
<reference evidence="3" key="1">
    <citation type="submission" date="2018-05" db="EMBL/GenBank/DDBJ databases">
        <authorList>
            <person name="Lanie J.A."/>
            <person name="Ng W.-L."/>
            <person name="Kazmierczak K.M."/>
            <person name="Andrzejewski T.M."/>
            <person name="Davidsen T.M."/>
            <person name="Wayne K.J."/>
            <person name="Tettelin H."/>
            <person name="Glass J.I."/>
            <person name="Rusch D."/>
            <person name="Podicherti R."/>
            <person name="Tsui H.-C.T."/>
            <person name="Winkler M.E."/>
        </authorList>
    </citation>
    <scope>NUCLEOTIDE SEQUENCE</scope>
</reference>
<sequence length="156" mass="17573">VYNTKFGFRVVYSYTVQTMPIYEFRCSSCNRKVAIFYRSMTTDATGTCEHCGSTDLRRLFSSFRVMKPAFDANNLNKAELLDGVNYTDPRSMANFFNRMQDTFQDEPNEHMSEMVSRLEKGEAVESAMDLNMGSNYSGDAHAGHNHGPAPSTTDGD</sequence>